<reference evidence="3" key="1">
    <citation type="submission" date="2021-02" db="EMBL/GenBank/DDBJ databases">
        <authorList>
            <person name="Dougan E. K."/>
            <person name="Rhodes N."/>
            <person name="Thang M."/>
            <person name="Chan C."/>
        </authorList>
    </citation>
    <scope>NUCLEOTIDE SEQUENCE</scope>
</reference>
<dbReference type="InterPro" id="IPR050745">
    <property type="entry name" value="Multifunctional_regulatory"/>
</dbReference>
<protein>
    <submittedName>
        <fullName evidence="3">Uncharacterized protein</fullName>
    </submittedName>
</protein>
<dbReference type="Gene3D" id="1.25.40.20">
    <property type="entry name" value="Ankyrin repeat-containing domain"/>
    <property type="match status" value="1"/>
</dbReference>
<keyword evidence="4" id="KW-1185">Reference proteome</keyword>
<name>A0A812I8S5_9DINO</name>
<comment type="caution">
    <text evidence="3">The sequence shown here is derived from an EMBL/GenBank/DDBJ whole genome shotgun (WGS) entry which is preliminary data.</text>
</comment>
<dbReference type="InterPro" id="IPR036770">
    <property type="entry name" value="Ankyrin_rpt-contain_sf"/>
</dbReference>
<organism evidence="3 4">
    <name type="scientific">Symbiodinium natans</name>
    <dbReference type="NCBI Taxonomy" id="878477"/>
    <lineage>
        <taxon>Eukaryota</taxon>
        <taxon>Sar</taxon>
        <taxon>Alveolata</taxon>
        <taxon>Dinophyceae</taxon>
        <taxon>Suessiales</taxon>
        <taxon>Symbiodiniaceae</taxon>
        <taxon>Symbiodinium</taxon>
    </lineage>
</organism>
<accession>A0A812I8S5</accession>
<evidence type="ECO:0000256" key="2">
    <source>
        <dbReference type="ARBA" id="ARBA00023043"/>
    </source>
</evidence>
<dbReference type="EMBL" id="CAJNDS010000191">
    <property type="protein sequence ID" value="CAE7025002.1"/>
    <property type="molecule type" value="Genomic_DNA"/>
</dbReference>
<dbReference type="SMART" id="SM00248">
    <property type="entry name" value="ANK"/>
    <property type="match status" value="5"/>
</dbReference>
<dbReference type="AlphaFoldDB" id="A0A812I8S5"/>
<evidence type="ECO:0000256" key="1">
    <source>
        <dbReference type="ARBA" id="ARBA00022737"/>
    </source>
</evidence>
<evidence type="ECO:0000313" key="4">
    <source>
        <dbReference type="Proteomes" id="UP000604046"/>
    </source>
</evidence>
<keyword evidence="2" id="KW-0040">ANK repeat</keyword>
<dbReference type="Proteomes" id="UP000604046">
    <property type="component" value="Unassembled WGS sequence"/>
</dbReference>
<keyword evidence="1" id="KW-0677">Repeat</keyword>
<dbReference type="PANTHER" id="PTHR24189">
    <property type="entry name" value="MYOTROPHIN"/>
    <property type="match status" value="1"/>
</dbReference>
<sequence>MYAPMWVIRVQDVLKMTGRFPPHQELKQQGLLRVRERMNPWSWAIFVSHQWLGRNHPDPNGEQLKVLQDVLRNLISRKTQVEHNTTAQFYLKGRSLTKAECSDLQNAFVWLDYCCVPQMIHSAVASREEQLQHIFSIPYYVDACQVFVALVPRCYHETGEPCGEATWIQRGWCRTEMWCKLLSEASDIPIVLVTSGDSAEFATPRWTLNTIHSGQFAVEEDRHACGRVVQTALQHKMSLLRRRGDMDRFRLFLALFEDLLGLPARQRSLQEFLFDFAFESLDKCRGKTGVGPVACAALGGDCGMIRTLASARASLHTRTRADEVMGVMPESTPLHLACQFRSGNLEPIMTLLQLRADVHAARGGTPAPLNFCQGAGSIELLVQHGASVNAATSKLKWPPIHTACQMGAPPEALAKLLELRADVHGNPGGSPPIAFLAFWGNSNPNLIESAQVMLDHKADVNSVFEPEGIWRSIELACRAYSCCSRRPPGIVHMFSNFSTNSLGLSAMYGCEDLTVFLLKARADTEIRNHRGLRPVDIAKTRTVKQLIADPPQHYQYLSDTVRDESM</sequence>
<dbReference type="InterPro" id="IPR002110">
    <property type="entry name" value="Ankyrin_rpt"/>
</dbReference>
<gene>
    <name evidence="3" type="ORF">SNAT2548_LOCUS3150</name>
</gene>
<evidence type="ECO:0000313" key="3">
    <source>
        <dbReference type="EMBL" id="CAE7025002.1"/>
    </source>
</evidence>
<dbReference type="PANTHER" id="PTHR24189:SF50">
    <property type="entry name" value="ANKYRIN REPEAT AND SOCS BOX PROTEIN 2"/>
    <property type="match status" value="1"/>
</dbReference>
<dbReference type="OrthoDB" id="2345911at2759"/>
<dbReference type="Pfam" id="PF00023">
    <property type="entry name" value="Ank"/>
    <property type="match status" value="1"/>
</dbReference>
<proteinExistence type="predicted"/>
<dbReference type="SUPFAM" id="SSF48403">
    <property type="entry name" value="Ankyrin repeat"/>
    <property type="match status" value="1"/>
</dbReference>